<dbReference type="EMBL" id="JAHEPS010000001">
    <property type="protein sequence ID" value="MBT1443383.1"/>
    <property type="molecule type" value="Genomic_DNA"/>
</dbReference>
<dbReference type="GO" id="GO:0008168">
    <property type="term" value="F:methyltransferase activity"/>
    <property type="evidence" value="ECO:0007669"/>
    <property type="project" value="UniProtKB-KW"/>
</dbReference>
<name>A0ABS5V2U3_9GAMM</name>
<dbReference type="RefSeq" id="WP_214505571.1">
    <property type="nucleotide sequence ID" value="NZ_JAHEPS010000001.1"/>
</dbReference>
<dbReference type="NCBIfam" id="NF009639">
    <property type="entry name" value="PRK13168.1"/>
    <property type="match status" value="1"/>
</dbReference>
<comment type="catalytic activity">
    <reaction evidence="9">
        <text>uridine(1939) in 23S rRNA + S-adenosyl-L-methionine = 5-methyluridine(1939) in 23S rRNA + S-adenosyl-L-homocysteine + H(+)</text>
        <dbReference type="Rhea" id="RHEA:42908"/>
        <dbReference type="Rhea" id="RHEA-COMP:10278"/>
        <dbReference type="Rhea" id="RHEA-COMP:10279"/>
        <dbReference type="ChEBI" id="CHEBI:15378"/>
        <dbReference type="ChEBI" id="CHEBI:57856"/>
        <dbReference type="ChEBI" id="CHEBI:59789"/>
        <dbReference type="ChEBI" id="CHEBI:65315"/>
        <dbReference type="ChEBI" id="CHEBI:74447"/>
        <dbReference type="EC" id="2.1.1.190"/>
    </reaction>
</comment>
<keyword evidence="8 9" id="KW-0411">Iron-sulfur</keyword>
<feature type="active site" evidence="11">
    <location>
        <position position="405"/>
    </location>
</feature>
<feature type="binding site" evidence="9 10">
    <location>
        <position position="332"/>
    </location>
    <ligand>
        <name>S-adenosyl-L-methionine</name>
        <dbReference type="ChEBI" id="CHEBI:59789"/>
    </ligand>
</feature>
<dbReference type="Gene3D" id="2.40.50.1070">
    <property type="match status" value="1"/>
</dbReference>
<accession>A0ABS5V2U3</accession>
<evidence type="ECO:0000313" key="14">
    <source>
        <dbReference type="Proteomes" id="UP001195903"/>
    </source>
</evidence>
<evidence type="ECO:0000256" key="4">
    <source>
        <dbReference type="ARBA" id="ARBA00022679"/>
    </source>
</evidence>
<evidence type="ECO:0000256" key="5">
    <source>
        <dbReference type="ARBA" id="ARBA00022691"/>
    </source>
</evidence>
<keyword evidence="4 9" id="KW-0808">Transferase</keyword>
<dbReference type="NCBIfam" id="TIGR00479">
    <property type="entry name" value="rumA"/>
    <property type="match status" value="1"/>
</dbReference>
<dbReference type="InterPro" id="IPR012340">
    <property type="entry name" value="NA-bd_OB-fold"/>
</dbReference>
<evidence type="ECO:0000256" key="11">
    <source>
        <dbReference type="PROSITE-ProRule" id="PRU10015"/>
    </source>
</evidence>
<evidence type="ECO:0000256" key="6">
    <source>
        <dbReference type="ARBA" id="ARBA00022723"/>
    </source>
</evidence>
<feature type="binding site" evidence="9">
    <location>
        <position position="359"/>
    </location>
    <ligand>
        <name>S-adenosyl-L-methionine</name>
        <dbReference type="ChEBI" id="CHEBI:59789"/>
    </ligand>
</feature>
<feature type="domain" description="TRAM" evidence="12">
    <location>
        <begin position="8"/>
        <end position="70"/>
    </location>
</feature>
<dbReference type="InterPro" id="IPR010280">
    <property type="entry name" value="U5_MeTrfase_fam"/>
</dbReference>
<keyword evidence="1 9" id="KW-0004">4Fe-4S</keyword>
<feature type="binding site" evidence="9 10">
    <location>
        <position position="311"/>
    </location>
    <ligand>
        <name>S-adenosyl-L-methionine</name>
        <dbReference type="ChEBI" id="CHEBI:59789"/>
    </ligand>
</feature>
<keyword evidence="3 9" id="KW-0489">Methyltransferase</keyword>
<dbReference type="GO" id="GO:0032259">
    <property type="term" value="P:methylation"/>
    <property type="evidence" value="ECO:0007669"/>
    <property type="project" value="UniProtKB-KW"/>
</dbReference>
<protein>
    <recommendedName>
        <fullName evidence="9">23S rRNA (uracil(1939)-C(5))-methyltransferase RlmD</fullName>
        <ecNumber evidence="9">2.1.1.190</ecNumber>
    </recommendedName>
    <alternativeName>
        <fullName evidence="9">23S rRNA(m5U1939)-methyltransferase</fullName>
    </alternativeName>
</protein>
<dbReference type="PROSITE" id="PS01230">
    <property type="entry name" value="TRMA_1"/>
    <property type="match status" value="1"/>
</dbReference>
<dbReference type="Gene3D" id="2.40.50.140">
    <property type="entry name" value="Nucleic acid-binding proteins"/>
    <property type="match status" value="1"/>
</dbReference>
<feature type="binding site" evidence="9">
    <location>
        <position position="83"/>
    </location>
    <ligand>
        <name>[4Fe-4S] cluster</name>
        <dbReference type="ChEBI" id="CHEBI:49883"/>
    </ligand>
</feature>
<dbReference type="Gene3D" id="3.40.50.150">
    <property type="entry name" value="Vaccinia Virus protein VP39"/>
    <property type="match status" value="1"/>
</dbReference>
<evidence type="ECO:0000256" key="7">
    <source>
        <dbReference type="ARBA" id="ARBA00023004"/>
    </source>
</evidence>
<dbReference type="CDD" id="cd02440">
    <property type="entry name" value="AdoMet_MTases"/>
    <property type="match status" value="1"/>
</dbReference>
<feature type="binding site" evidence="9">
    <location>
        <position position="89"/>
    </location>
    <ligand>
        <name>[4Fe-4S] cluster</name>
        <dbReference type="ChEBI" id="CHEBI:49883"/>
    </ligand>
</feature>
<feature type="binding site" evidence="9 10">
    <location>
        <position position="282"/>
    </location>
    <ligand>
        <name>S-adenosyl-L-methionine</name>
        <dbReference type="ChEBI" id="CHEBI:59789"/>
    </ligand>
</feature>
<evidence type="ECO:0000256" key="1">
    <source>
        <dbReference type="ARBA" id="ARBA00022485"/>
    </source>
</evidence>
<keyword evidence="7 9" id="KW-0408">Iron</keyword>
<sequence>MAQFYKAKPNQGKKLSQKIALKVSRLDHLGAGIAEFDGKVVFVPGALPGETVEVQLTEQKKNFAHARLLKVSEASLHRQAPACPWYGKCGGCDLQHLSLEAQRDYKGAALADILGRGLGEPVSLTAPTLGGDGWHYRHRARLATLLDKDSSRLTLGFREESSKQVVAIEHCAVLAKSLSDLIAPFASVLGRLKGKTRLGHLELLDAANGLFAVLRVTAPLAQSDKKLLAAFADEAGVELLLQGNEGELEFLSQGSALPHYQLGDSLKDDSLKLEFAPGNFIQVNGEVNQAMVTQAIDWLDIQPGDRVLDLFCGVGNFSLPLAKHGAEVIGVEGVPEMVERARSNAAKNGLENVAFYCADLSADLAAEPWLGQIDKLLLDPARAGAYESLQWLKKMKPAKVLYVSCNPSSLGRDAVLLKDAGYRLTRLGLLDMFPQTHHSEGMALFELDN</sequence>
<dbReference type="PROSITE" id="PS50926">
    <property type="entry name" value="TRAM"/>
    <property type="match status" value="1"/>
</dbReference>
<dbReference type="SUPFAM" id="SSF53335">
    <property type="entry name" value="S-adenosyl-L-methionine-dependent methyltransferases"/>
    <property type="match status" value="1"/>
</dbReference>
<dbReference type="SUPFAM" id="SSF50249">
    <property type="entry name" value="Nucleic acid-binding proteins"/>
    <property type="match status" value="1"/>
</dbReference>
<dbReference type="PROSITE" id="PS51687">
    <property type="entry name" value="SAM_MT_RNA_M5U"/>
    <property type="match status" value="1"/>
</dbReference>
<keyword evidence="5 9" id="KW-0949">S-adenosyl-L-methionine</keyword>
<comment type="caution">
    <text evidence="13">The sequence shown here is derived from an EMBL/GenBank/DDBJ whole genome shotgun (WGS) entry which is preliminary data.</text>
</comment>
<feature type="active site" description="Nucleophile" evidence="9 10">
    <location>
        <position position="405"/>
    </location>
</feature>
<feature type="binding site" evidence="9">
    <location>
        <position position="92"/>
    </location>
    <ligand>
        <name>[4Fe-4S] cluster</name>
        <dbReference type="ChEBI" id="CHEBI:49883"/>
    </ligand>
</feature>
<comment type="function">
    <text evidence="9">Catalyzes the formation of 5-methyl-uridine at position 1939 (m5U1939) in 23S rRNA.</text>
</comment>
<evidence type="ECO:0000256" key="9">
    <source>
        <dbReference type="HAMAP-Rule" id="MF_01010"/>
    </source>
</evidence>
<evidence type="ECO:0000256" key="3">
    <source>
        <dbReference type="ARBA" id="ARBA00022603"/>
    </source>
</evidence>
<dbReference type="InterPro" id="IPR030390">
    <property type="entry name" value="MeTrfase_TrmA_AS"/>
</dbReference>
<keyword evidence="2 9" id="KW-0698">rRNA processing</keyword>
<proteinExistence type="inferred from homology"/>
<dbReference type="InterPro" id="IPR002792">
    <property type="entry name" value="TRAM_dom"/>
</dbReference>
<keyword evidence="14" id="KW-1185">Reference proteome</keyword>
<dbReference type="InterPro" id="IPR001566">
    <property type="entry name" value="23S_rRNA_MeTrfase_RlmD"/>
</dbReference>
<keyword evidence="6 9" id="KW-0479">Metal-binding</keyword>
<evidence type="ECO:0000256" key="10">
    <source>
        <dbReference type="PROSITE-ProRule" id="PRU01024"/>
    </source>
</evidence>
<evidence type="ECO:0000313" key="13">
    <source>
        <dbReference type="EMBL" id="MBT1443383.1"/>
    </source>
</evidence>
<dbReference type="Pfam" id="PF01938">
    <property type="entry name" value="TRAM"/>
    <property type="match status" value="1"/>
</dbReference>
<organism evidence="13 14">
    <name type="scientific">Shewanella jiangmenensis</name>
    <dbReference type="NCBI Taxonomy" id="2837387"/>
    <lineage>
        <taxon>Bacteria</taxon>
        <taxon>Pseudomonadati</taxon>
        <taxon>Pseudomonadota</taxon>
        <taxon>Gammaproteobacteria</taxon>
        <taxon>Alteromonadales</taxon>
        <taxon>Shewanellaceae</taxon>
        <taxon>Shewanella</taxon>
    </lineage>
</organism>
<dbReference type="Pfam" id="PF05958">
    <property type="entry name" value="tRNA_U5-meth_tr"/>
    <property type="match status" value="1"/>
</dbReference>
<dbReference type="PANTHER" id="PTHR11061">
    <property type="entry name" value="RNA M5U METHYLTRANSFERASE"/>
    <property type="match status" value="1"/>
</dbReference>
<feature type="binding site" evidence="9">
    <location>
        <position position="316"/>
    </location>
    <ligand>
        <name>S-adenosyl-L-methionine</name>
        <dbReference type="ChEBI" id="CHEBI:59789"/>
    </ligand>
</feature>
<reference evidence="13 14" key="1">
    <citation type="submission" date="2021-05" db="EMBL/GenBank/DDBJ databases">
        <title>Shewanella sp. JM162201.</title>
        <authorList>
            <person name="Xu S."/>
            <person name="Li A."/>
        </authorList>
    </citation>
    <scope>NUCLEOTIDE SEQUENCE [LARGE SCALE GENOMIC DNA]</scope>
    <source>
        <strain evidence="13 14">JM162201</strain>
    </source>
</reference>
<feature type="binding site" evidence="9 10">
    <location>
        <position position="379"/>
    </location>
    <ligand>
        <name>S-adenosyl-L-methionine</name>
        <dbReference type="ChEBI" id="CHEBI:59789"/>
    </ligand>
</feature>
<dbReference type="HAMAP" id="MF_01010">
    <property type="entry name" value="23SrRNA_methyltr_RlmD"/>
    <property type="match status" value="1"/>
</dbReference>
<dbReference type="PANTHER" id="PTHR11061:SF49">
    <property type="entry name" value="23S RRNA (URACIL(1939)-C(5))-METHYLTRANSFERASE RLMD"/>
    <property type="match status" value="1"/>
</dbReference>
<dbReference type="Proteomes" id="UP001195903">
    <property type="component" value="Unassembled WGS sequence"/>
</dbReference>
<evidence type="ECO:0000256" key="8">
    <source>
        <dbReference type="ARBA" id="ARBA00023014"/>
    </source>
</evidence>
<dbReference type="EC" id="2.1.1.190" evidence="9"/>
<feature type="binding site" evidence="9">
    <location>
        <position position="171"/>
    </location>
    <ligand>
        <name>[4Fe-4S] cluster</name>
        <dbReference type="ChEBI" id="CHEBI:49883"/>
    </ligand>
</feature>
<dbReference type="InterPro" id="IPR029063">
    <property type="entry name" value="SAM-dependent_MTases_sf"/>
</dbReference>
<gene>
    <name evidence="9 13" type="primary">rlmD</name>
    <name evidence="13" type="ORF">KJI95_02450</name>
</gene>
<comment type="similarity">
    <text evidence="9">Belongs to the class I-like SAM-binding methyltransferase superfamily. RNA M5U methyltransferase family. RlmD subfamily.</text>
</comment>
<evidence type="ECO:0000259" key="12">
    <source>
        <dbReference type="PROSITE" id="PS50926"/>
    </source>
</evidence>
<evidence type="ECO:0000256" key="2">
    <source>
        <dbReference type="ARBA" id="ARBA00022552"/>
    </source>
</evidence>